<name>A0AAN4ZLD5_9BILA</name>
<comment type="caution">
    <text evidence="2">The sequence shown here is derived from an EMBL/GenBank/DDBJ whole genome shotgun (WGS) entry which is preliminary data.</text>
</comment>
<evidence type="ECO:0000313" key="3">
    <source>
        <dbReference type="Proteomes" id="UP001328107"/>
    </source>
</evidence>
<feature type="non-terminal residue" evidence="2">
    <location>
        <position position="1"/>
    </location>
</feature>
<dbReference type="EMBL" id="BTRK01000003">
    <property type="protein sequence ID" value="GMR39775.1"/>
    <property type="molecule type" value="Genomic_DNA"/>
</dbReference>
<organism evidence="2 3">
    <name type="scientific">Pristionchus mayeri</name>
    <dbReference type="NCBI Taxonomy" id="1317129"/>
    <lineage>
        <taxon>Eukaryota</taxon>
        <taxon>Metazoa</taxon>
        <taxon>Ecdysozoa</taxon>
        <taxon>Nematoda</taxon>
        <taxon>Chromadorea</taxon>
        <taxon>Rhabditida</taxon>
        <taxon>Rhabditina</taxon>
        <taxon>Diplogasteromorpha</taxon>
        <taxon>Diplogasteroidea</taxon>
        <taxon>Neodiplogasteridae</taxon>
        <taxon>Pristionchus</taxon>
    </lineage>
</organism>
<evidence type="ECO:0000256" key="1">
    <source>
        <dbReference type="SAM" id="MobiDB-lite"/>
    </source>
</evidence>
<proteinExistence type="predicted"/>
<dbReference type="AlphaFoldDB" id="A0AAN4ZLD5"/>
<sequence length="72" mass="8279">GWVPWGYDVNAPDPNSKDSLNPVPIVKPTLKNCPAHSRCCSFFGTTRRYEYLEHRRWECATKCPFFGDTSEV</sequence>
<feature type="non-terminal residue" evidence="2">
    <location>
        <position position="72"/>
    </location>
</feature>
<gene>
    <name evidence="2" type="ORF">PMAYCL1PPCAC_09970</name>
</gene>
<keyword evidence="3" id="KW-1185">Reference proteome</keyword>
<evidence type="ECO:0000313" key="2">
    <source>
        <dbReference type="EMBL" id="GMR39775.1"/>
    </source>
</evidence>
<feature type="region of interest" description="Disordered" evidence="1">
    <location>
        <begin position="1"/>
        <end position="20"/>
    </location>
</feature>
<protein>
    <submittedName>
        <fullName evidence="2">Uncharacterized protein</fullName>
    </submittedName>
</protein>
<dbReference type="Proteomes" id="UP001328107">
    <property type="component" value="Unassembled WGS sequence"/>
</dbReference>
<reference evidence="3" key="1">
    <citation type="submission" date="2022-10" db="EMBL/GenBank/DDBJ databases">
        <title>Genome assembly of Pristionchus species.</title>
        <authorList>
            <person name="Yoshida K."/>
            <person name="Sommer R.J."/>
        </authorList>
    </citation>
    <scope>NUCLEOTIDE SEQUENCE [LARGE SCALE GENOMIC DNA]</scope>
    <source>
        <strain evidence="3">RS5460</strain>
    </source>
</reference>
<accession>A0AAN4ZLD5</accession>